<evidence type="ECO:0000256" key="3">
    <source>
        <dbReference type="ARBA" id="ARBA00022694"/>
    </source>
</evidence>
<protein>
    <recommendedName>
        <fullName evidence="4">tRNA-guanine(15) transglycosylase-like domain-containing protein</fullName>
    </recommendedName>
</protein>
<reference evidence="5" key="1">
    <citation type="submission" date="2018-05" db="EMBL/GenBank/DDBJ databases">
        <authorList>
            <person name="Lanie J.A."/>
            <person name="Ng W.-L."/>
            <person name="Kazmierczak K.M."/>
            <person name="Andrzejewski T.M."/>
            <person name="Davidsen T.M."/>
            <person name="Wayne K.J."/>
            <person name="Tettelin H."/>
            <person name="Glass J.I."/>
            <person name="Rusch D."/>
            <person name="Podicherti R."/>
            <person name="Tsui H.-C.T."/>
            <person name="Winkler M.E."/>
        </authorList>
    </citation>
    <scope>NUCLEOTIDE SEQUENCE</scope>
</reference>
<dbReference type="HAMAP" id="MF_00168">
    <property type="entry name" value="Q_tRNA_Tgt"/>
    <property type="match status" value="1"/>
</dbReference>
<dbReference type="GO" id="GO:0002099">
    <property type="term" value="P:tRNA wobble guanine modification"/>
    <property type="evidence" value="ECO:0007669"/>
    <property type="project" value="TreeGrafter"/>
</dbReference>
<feature type="domain" description="tRNA-guanine(15) transglycosylase-like" evidence="4">
    <location>
        <begin position="17"/>
        <end position="368"/>
    </location>
</feature>
<dbReference type="NCBIfam" id="TIGR00449">
    <property type="entry name" value="tgt_general"/>
    <property type="match status" value="1"/>
</dbReference>
<dbReference type="InterPro" id="IPR036511">
    <property type="entry name" value="TGT-like_sf"/>
</dbReference>
<evidence type="ECO:0000256" key="1">
    <source>
        <dbReference type="ARBA" id="ARBA00022676"/>
    </source>
</evidence>
<keyword evidence="1" id="KW-0328">Glycosyltransferase</keyword>
<dbReference type="GO" id="GO:0005737">
    <property type="term" value="C:cytoplasm"/>
    <property type="evidence" value="ECO:0007669"/>
    <property type="project" value="TreeGrafter"/>
</dbReference>
<keyword evidence="3" id="KW-0819">tRNA processing</keyword>
<evidence type="ECO:0000259" key="4">
    <source>
        <dbReference type="Pfam" id="PF01702"/>
    </source>
</evidence>
<organism evidence="5">
    <name type="scientific">marine metagenome</name>
    <dbReference type="NCBI Taxonomy" id="408172"/>
    <lineage>
        <taxon>unclassified sequences</taxon>
        <taxon>metagenomes</taxon>
        <taxon>ecological metagenomes</taxon>
    </lineage>
</organism>
<evidence type="ECO:0000256" key="2">
    <source>
        <dbReference type="ARBA" id="ARBA00022679"/>
    </source>
</evidence>
<dbReference type="SUPFAM" id="SSF51713">
    <property type="entry name" value="tRNA-guanine transglycosylase"/>
    <property type="match status" value="1"/>
</dbReference>
<proteinExistence type="inferred from homology"/>
<dbReference type="Pfam" id="PF01702">
    <property type="entry name" value="TGT"/>
    <property type="match status" value="1"/>
</dbReference>
<keyword evidence="2" id="KW-0808">Transferase</keyword>
<dbReference type="FunFam" id="3.20.20.105:FF:000001">
    <property type="entry name" value="Queuine tRNA-ribosyltransferase"/>
    <property type="match status" value="1"/>
</dbReference>
<name>A0A382KAN7_9ZZZZ</name>
<sequence length="370" mass="42010">MTLKKFNFNVIQKDDYSRCGLIETHRGNIQTPVFMPVGTQATVKATFIDDIIKTGSEIILSNTYHLMLRPGVERIKSVGGLHKFMNCPLPILTDSGGFQVMSLSKFNKVHREEGAIFKSHIDGKKFTLSPEESIRIQKELNSDILMVMDECPKKTTDYKVIKKSMDISSYWASRSKKAFGVNPEKALFGIVQGGLFDDLRIKSLDELTKIGFDGYAIGGLAVGETQSEMFKVLDDIKNFMPEDKPRYLMGVGTPSDILGAVKRGIDMFDCVLPTRSGRTGLAFTWKGRINIRNSKYQKDNEPLDVNCKNLNLNKYSKNYLNHLFNTNEILASMILTLHNINFYQELMTNIRNNIQKGTFNEFHDLYINKL</sequence>
<accession>A0A382KAN7</accession>
<dbReference type="PANTHER" id="PTHR46499">
    <property type="entry name" value="QUEUINE TRNA-RIBOSYLTRANSFERASE"/>
    <property type="match status" value="1"/>
</dbReference>
<dbReference type="Gene3D" id="3.20.20.105">
    <property type="entry name" value="Queuine tRNA-ribosyltransferase-like"/>
    <property type="match status" value="1"/>
</dbReference>
<dbReference type="GO" id="GO:0008479">
    <property type="term" value="F:tRNA-guanosine(34) queuine transglycosylase activity"/>
    <property type="evidence" value="ECO:0007669"/>
    <property type="project" value="InterPro"/>
</dbReference>
<gene>
    <name evidence="5" type="ORF">METZ01_LOCUS273910</name>
</gene>
<dbReference type="PANTHER" id="PTHR46499:SF1">
    <property type="entry name" value="QUEUINE TRNA-RIBOSYLTRANSFERASE"/>
    <property type="match status" value="1"/>
</dbReference>
<dbReference type="InterPro" id="IPR050076">
    <property type="entry name" value="ArchSynthase1/Queuine_TRR"/>
</dbReference>
<dbReference type="InterPro" id="IPR002616">
    <property type="entry name" value="tRNA_ribo_trans-like"/>
</dbReference>
<dbReference type="NCBIfam" id="TIGR00430">
    <property type="entry name" value="Q_tRNA_tgt"/>
    <property type="match status" value="1"/>
</dbReference>
<dbReference type="EMBL" id="UINC01079245">
    <property type="protein sequence ID" value="SVC21056.1"/>
    <property type="molecule type" value="Genomic_DNA"/>
</dbReference>
<dbReference type="AlphaFoldDB" id="A0A382KAN7"/>
<dbReference type="InterPro" id="IPR004803">
    <property type="entry name" value="TGT"/>
</dbReference>
<evidence type="ECO:0000313" key="5">
    <source>
        <dbReference type="EMBL" id="SVC21056.1"/>
    </source>
</evidence>